<proteinExistence type="predicted"/>
<evidence type="ECO:0000313" key="2">
    <source>
        <dbReference type="Proteomes" id="UP001194468"/>
    </source>
</evidence>
<accession>A0AAD4BIP6</accession>
<reference evidence="1" key="1">
    <citation type="submission" date="2019-10" db="EMBL/GenBank/DDBJ databases">
        <authorList>
            <consortium name="DOE Joint Genome Institute"/>
            <person name="Kuo A."/>
            <person name="Miyauchi S."/>
            <person name="Kiss E."/>
            <person name="Drula E."/>
            <person name="Kohler A."/>
            <person name="Sanchez-Garcia M."/>
            <person name="Andreopoulos B."/>
            <person name="Barry K.W."/>
            <person name="Bonito G."/>
            <person name="Buee M."/>
            <person name="Carver A."/>
            <person name="Chen C."/>
            <person name="Cichocki N."/>
            <person name="Clum A."/>
            <person name="Culley D."/>
            <person name="Crous P.W."/>
            <person name="Fauchery L."/>
            <person name="Girlanda M."/>
            <person name="Hayes R."/>
            <person name="Keri Z."/>
            <person name="LaButti K."/>
            <person name="Lipzen A."/>
            <person name="Lombard V."/>
            <person name="Magnuson J."/>
            <person name="Maillard F."/>
            <person name="Morin E."/>
            <person name="Murat C."/>
            <person name="Nolan M."/>
            <person name="Ohm R."/>
            <person name="Pangilinan J."/>
            <person name="Pereira M."/>
            <person name="Perotto S."/>
            <person name="Peter M."/>
            <person name="Riley R."/>
            <person name="Sitrit Y."/>
            <person name="Stielow B."/>
            <person name="Szollosi G."/>
            <person name="Zifcakova L."/>
            <person name="Stursova M."/>
            <person name="Spatafora J.W."/>
            <person name="Tedersoo L."/>
            <person name="Vaario L.-M."/>
            <person name="Yamada A."/>
            <person name="Yan M."/>
            <person name="Wang P."/>
            <person name="Xu J."/>
            <person name="Bruns T."/>
            <person name="Baldrian P."/>
            <person name="Vilgalys R."/>
            <person name="Henrissat B."/>
            <person name="Grigoriev I.V."/>
            <person name="Hibbett D."/>
            <person name="Nagy L.G."/>
            <person name="Martin F.M."/>
        </authorList>
    </citation>
    <scope>NUCLEOTIDE SEQUENCE</scope>
    <source>
        <strain evidence="1">BED1</strain>
    </source>
</reference>
<dbReference type="Proteomes" id="UP001194468">
    <property type="component" value="Unassembled WGS sequence"/>
</dbReference>
<keyword evidence="2" id="KW-1185">Reference proteome</keyword>
<dbReference type="AlphaFoldDB" id="A0AAD4BIP6"/>
<gene>
    <name evidence="1" type="ORF">L210DRAFT_3651293</name>
</gene>
<reference evidence="1" key="2">
    <citation type="journal article" date="2020" name="Nat. Commun.">
        <title>Large-scale genome sequencing of mycorrhizal fungi provides insights into the early evolution of symbiotic traits.</title>
        <authorList>
            <person name="Miyauchi S."/>
            <person name="Kiss E."/>
            <person name="Kuo A."/>
            <person name="Drula E."/>
            <person name="Kohler A."/>
            <person name="Sanchez-Garcia M."/>
            <person name="Morin E."/>
            <person name="Andreopoulos B."/>
            <person name="Barry K.W."/>
            <person name="Bonito G."/>
            <person name="Buee M."/>
            <person name="Carver A."/>
            <person name="Chen C."/>
            <person name="Cichocki N."/>
            <person name="Clum A."/>
            <person name="Culley D."/>
            <person name="Crous P.W."/>
            <person name="Fauchery L."/>
            <person name="Girlanda M."/>
            <person name="Hayes R.D."/>
            <person name="Keri Z."/>
            <person name="LaButti K."/>
            <person name="Lipzen A."/>
            <person name="Lombard V."/>
            <person name="Magnuson J."/>
            <person name="Maillard F."/>
            <person name="Murat C."/>
            <person name="Nolan M."/>
            <person name="Ohm R.A."/>
            <person name="Pangilinan J."/>
            <person name="Pereira M.F."/>
            <person name="Perotto S."/>
            <person name="Peter M."/>
            <person name="Pfister S."/>
            <person name="Riley R."/>
            <person name="Sitrit Y."/>
            <person name="Stielow J.B."/>
            <person name="Szollosi G."/>
            <person name="Zifcakova L."/>
            <person name="Stursova M."/>
            <person name="Spatafora J.W."/>
            <person name="Tedersoo L."/>
            <person name="Vaario L.M."/>
            <person name="Yamada A."/>
            <person name="Yan M."/>
            <person name="Wang P."/>
            <person name="Xu J."/>
            <person name="Bruns T."/>
            <person name="Baldrian P."/>
            <person name="Vilgalys R."/>
            <person name="Dunand C."/>
            <person name="Henrissat B."/>
            <person name="Grigoriev I.V."/>
            <person name="Hibbett D."/>
            <person name="Nagy L.G."/>
            <person name="Martin F.M."/>
        </authorList>
    </citation>
    <scope>NUCLEOTIDE SEQUENCE</scope>
    <source>
        <strain evidence="1">BED1</strain>
    </source>
</reference>
<sequence length="114" mass="13083">MSFSTWRQRGRAIRRLVTLTDNIQDLIDEADRRGAMERIEHNQSAEKDRIFKCYEHLIVALPEFGEWLTNPGNAGRLDNVIKQLTDGADSARADDASVMKTTIVNWLTEVVPRR</sequence>
<name>A0AAD4BIP6_BOLED</name>
<comment type="caution">
    <text evidence="1">The sequence shown here is derived from an EMBL/GenBank/DDBJ whole genome shotgun (WGS) entry which is preliminary data.</text>
</comment>
<evidence type="ECO:0000313" key="1">
    <source>
        <dbReference type="EMBL" id="KAF8431229.1"/>
    </source>
</evidence>
<protein>
    <submittedName>
        <fullName evidence="1">Uncharacterized protein</fullName>
    </submittedName>
</protein>
<dbReference type="EMBL" id="WHUW01000052">
    <property type="protein sequence ID" value="KAF8431229.1"/>
    <property type="molecule type" value="Genomic_DNA"/>
</dbReference>
<organism evidence="1 2">
    <name type="scientific">Boletus edulis BED1</name>
    <dbReference type="NCBI Taxonomy" id="1328754"/>
    <lineage>
        <taxon>Eukaryota</taxon>
        <taxon>Fungi</taxon>
        <taxon>Dikarya</taxon>
        <taxon>Basidiomycota</taxon>
        <taxon>Agaricomycotina</taxon>
        <taxon>Agaricomycetes</taxon>
        <taxon>Agaricomycetidae</taxon>
        <taxon>Boletales</taxon>
        <taxon>Boletineae</taxon>
        <taxon>Boletaceae</taxon>
        <taxon>Boletoideae</taxon>
        <taxon>Boletus</taxon>
    </lineage>
</organism>